<accession>A0A645BTM1</accession>
<gene>
    <name evidence="1" type="ORF">SDC9_114897</name>
</gene>
<protein>
    <submittedName>
        <fullName evidence="1">Uncharacterized protein</fullName>
    </submittedName>
</protein>
<name>A0A645BTM1_9ZZZZ</name>
<dbReference type="EMBL" id="VSSQ01021989">
    <property type="protein sequence ID" value="MPM67971.1"/>
    <property type="molecule type" value="Genomic_DNA"/>
</dbReference>
<reference evidence="1" key="1">
    <citation type="submission" date="2019-08" db="EMBL/GenBank/DDBJ databases">
        <authorList>
            <person name="Kucharzyk K."/>
            <person name="Murdoch R.W."/>
            <person name="Higgins S."/>
            <person name="Loffler F."/>
        </authorList>
    </citation>
    <scope>NUCLEOTIDE SEQUENCE</scope>
</reference>
<organism evidence="1">
    <name type="scientific">bioreactor metagenome</name>
    <dbReference type="NCBI Taxonomy" id="1076179"/>
    <lineage>
        <taxon>unclassified sequences</taxon>
        <taxon>metagenomes</taxon>
        <taxon>ecological metagenomes</taxon>
    </lineage>
</organism>
<comment type="caution">
    <text evidence="1">The sequence shown here is derived from an EMBL/GenBank/DDBJ whole genome shotgun (WGS) entry which is preliminary data.</text>
</comment>
<evidence type="ECO:0000313" key="1">
    <source>
        <dbReference type="EMBL" id="MPM67971.1"/>
    </source>
</evidence>
<proteinExistence type="predicted"/>
<sequence length="175" mass="20062">MDRRDRFPRAGASKHTHGPVPFLFHDLSLGGMKENSPSFQRGLEDRLKLQVVLGDEKSAPCLVGLECFYKIFRVHLCIRFLQFEILKYFIRGKPEIQQGEGVPRLPGEAFHQPVKLLFGPESLDGRDHLLGNAHPEQVFLLDVFEQERNFFLCPVSLKNRFLNLENLEAPGLGMY</sequence>
<dbReference type="AlphaFoldDB" id="A0A645BTM1"/>